<dbReference type="InterPro" id="IPR005119">
    <property type="entry name" value="LysR_subst-bd"/>
</dbReference>
<dbReference type="Gene3D" id="3.40.190.290">
    <property type="match status" value="1"/>
</dbReference>
<accession>A0A9X2WJ38</accession>
<dbReference type="FunFam" id="1.10.10.10:FF:000001">
    <property type="entry name" value="LysR family transcriptional regulator"/>
    <property type="match status" value="1"/>
</dbReference>
<dbReference type="AlphaFoldDB" id="A0A9X2WJ38"/>
<dbReference type="GO" id="GO:0006351">
    <property type="term" value="P:DNA-templated transcription"/>
    <property type="evidence" value="ECO:0007669"/>
    <property type="project" value="TreeGrafter"/>
</dbReference>
<reference evidence="6" key="2">
    <citation type="submission" date="2022-08" db="EMBL/GenBank/DDBJ databases">
        <authorList>
            <person name="Dong C."/>
        </authorList>
    </citation>
    <scope>NUCLEOTIDE SEQUENCE</scope>
    <source>
        <strain evidence="6">59MF3M-4</strain>
    </source>
</reference>
<gene>
    <name evidence="6" type="ORF">NYR02_18905</name>
</gene>
<evidence type="ECO:0000256" key="2">
    <source>
        <dbReference type="ARBA" id="ARBA00023015"/>
    </source>
</evidence>
<dbReference type="InterPro" id="IPR058163">
    <property type="entry name" value="LysR-type_TF_proteobact-type"/>
</dbReference>
<dbReference type="InterPro" id="IPR000847">
    <property type="entry name" value="LysR_HTH_N"/>
</dbReference>
<protein>
    <submittedName>
        <fullName evidence="6">LysR substrate-binding domain-containing protein</fullName>
    </submittedName>
</protein>
<dbReference type="GO" id="GO:0043565">
    <property type="term" value="F:sequence-specific DNA binding"/>
    <property type="evidence" value="ECO:0007669"/>
    <property type="project" value="TreeGrafter"/>
</dbReference>
<comment type="similarity">
    <text evidence="1">Belongs to the LysR transcriptional regulatory family.</text>
</comment>
<evidence type="ECO:0000256" key="3">
    <source>
        <dbReference type="ARBA" id="ARBA00023125"/>
    </source>
</evidence>
<name>A0A9X2WJ38_9GAMM</name>
<evidence type="ECO:0000313" key="7">
    <source>
        <dbReference type="Proteomes" id="UP001147830"/>
    </source>
</evidence>
<proteinExistence type="inferred from homology"/>
<keyword evidence="2" id="KW-0805">Transcription regulation</keyword>
<dbReference type="RefSeq" id="WP_260977923.1">
    <property type="nucleotide sequence ID" value="NZ_JAOANI010000032.1"/>
</dbReference>
<dbReference type="PANTHER" id="PTHR30537:SF5">
    <property type="entry name" value="HTH-TYPE TRANSCRIPTIONAL ACTIVATOR TTDR-RELATED"/>
    <property type="match status" value="1"/>
</dbReference>
<keyword evidence="7" id="KW-1185">Reference proteome</keyword>
<keyword evidence="4" id="KW-0804">Transcription</keyword>
<evidence type="ECO:0000256" key="1">
    <source>
        <dbReference type="ARBA" id="ARBA00009437"/>
    </source>
</evidence>
<dbReference type="Proteomes" id="UP001147830">
    <property type="component" value="Unassembled WGS sequence"/>
</dbReference>
<dbReference type="PROSITE" id="PS50931">
    <property type="entry name" value="HTH_LYSR"/>
    <property type="match status" value="1"/>
</dbReference>
<dbReference type="InterPro" id="IPR036390">
    <property type="entry name" value="WH_DNA-bd_sf"/>
</dbReference>
<dbReference type="Pfam" id="PF00126">
    <property type="entry name" value="HTH_1"/>
    <property type="match status" value="1"/>
</dbReference>
<dbReference type="SUPFAM" id="SSF53850">
    <property type="entry name" value="Periplasmic binding protein-like II"/>
    <property type="match status" value="1"/>
</dbReference>
<dbReference type="PANTHER" id="PTHR30537">
    <property type="entry name" value="HTH-TYPE TRANSCRIPTIONAL REGULATOR"/>
    <property type="match status" value="1"/>
</dbReference>
<dbReference type="Gene3D" id="1.10.10.10">
    <property type="entry name" value="Winged helix-like DNA-binding domain superfamily/Winged helix DNA-binding domain"/>
    <property type="match status" value="1"/>
</dbReference>
<evidence type="ECO:0000313" key="6">
    <source>
        <dbReference type="EMBL" id="MCT7361094.1"/>
    </source>
</evidence>
<dbReference type="InterPro" id="IPR036388">
    <property type="entry name" value="WH-like_DNA-bd_sf"/>
</dbReference>
<dbReference type="EMBL" id="JAOANI010000032">
    <property type="protein sequence ID" value="MCT7361094.1"/>
    <property type="molecule type" value="Genomic_DNA"/>
</dbReference>
<evidence type="ECO:0000259" key="5">
    <source>
        <dbReference type="PROSITE" id="PS50931"/>
    </source>
</evidence>
<dbReference type="CDD" id="cd08422">
    <property type="entry name" value="PBP2_CrgA_like"/>
    <property type="match status" value="1"/>
</dbReference>
<feature type="domain" description="HTH lysR-type" evidence="5">
    <location>
        <begin position="5"/>
        <end position="62"/>
    </location>
</feature>
<sequence>MKSKLSLDDLWLFRQVVQHGGIAAAATATGIPQATLSRRLKGLEQTLGGRLLERSAHYFSLTELGEHYYQRCTPLLAELREIRNQLDDQHTRLWGRLRITAPVSMTQSWLGQCFFAFMQQYPGIQLDLVLSNQYENLIEQHIDAAFRVGEPRDSSWIARPVWSTRMVLCASSEYLVNAEPVSHPQQLHQHPLLAAYPINEWLLQNKHNQEYFRLAPQSRLRVNDIDVAANAAKAGLGIALIPTYYLASDTSAEGLQAVLPDWQGQQRPVYLYYRDRDVMPARLKAFTQFVLEWVSHQPMP</sequence>
<dbReference type="GO" id="GO:0003700">
    <property type="term" value="F:DNA-binding transcription factor activity"/>
    <property type="evidence" value="ECO:0007669"/>
    <property type="project" value="InterPro"/>
</dbReference>
<evidence type="ECO:0000256" key="4">
    <source>
        <dbReference type="ARBA" id="ARBA00023163"/>
    </source>
</evidence>
<organism evidence="6 7">
    <name type="scientific">Thalassolituus pacificus</name>
    <dbReference type="NCBI Taxonomy" id="2975440"/>
    <lineage>
        <taxon>Bacteria</taxon>
        <taxon>Pseudomonadati</taxon>
        <taxon>Pseudomonadota</taxon>
        <taxon>Gammaproteobacteria</taxon>
        <taxon>Oceanospirillales</taxon>
        <taxon>Oceanospirillaceae</taxon>
        <taxon>Thalassolituus</taxon>
    </lineage>
</organism>
<keyword evidence="3" id="KW-0238">DNA-binding</keyword>
<dbReference type="Pfam" id="PF03466">
    <property type="entry name" value="LysR_substrate"/>
    <property type="match status" value="1"/>
</dbReference>
<dbReference type="SUPFAM" id="SSF46785">
    <property type="entry name" value="Winged helix' DNA-binding domain"/>
    <property type="match status" value="1"/>
</dbReference>
<reference evidence="6" key="1">
    <citation type="journal article" date="2022" name="Front. Microbiol.">
        <title>Genome-based taxonomic rearrangement of Oceanobacter-related bacteria including the description of Thalassolituus hydrocarbonoclasticus sp. nov. and Thalassolituus pacificus sp. nov. and emended description of the genus Thalassolituus.</title>
        <authorList>
            <person name="Dong C."/>
            <person name="Wei L."/>
            <person name="Wang J."/>
            <person name="Lai Q."/>
            <person name="Huang Z."/>
            <person name="Shao Z."/>
        </authorList>
    </citation>
    <scope>NUCLEOTIDE SEQUENCE</scope>
    <source>
        <strain evidence="6">59MF3M-4</strain>
    </source>
</reference>
<comment type="caution">
    <text evidence="6">The sequence shown here is derived from an EMBL/GenBank/DDBJ whole genome shotgun (WGS) entry which is preliminary data.</text>
</comment>